<dbReference type="PROSITE" id="PS50297">
    <property type="entry name" value="ANK_REP_REGION"/>
    <property type="match status" value="1"/>
</dbReference>
<dbReference type="InterPro" id="IPR025676">
    <property type="entry name" value="Clr5_dom"/>
</dbReference>
<dbReference type="GeneID" id="41972792"/>
<dbReference type="SMART" id="SM00248">
    <property type="entry name" value="ANK"/>
    <property type="match status" value="7"/>
</dbReference>
<dbReference type="Gene3D" id="1.25.40.20">
    <property type="entry name" value="Ankyrin repeat-containing domain"/>
    <property type="match status" value="2"/>
</dbReference>
<dbReference type="Proteomes" id="UP000319257">
    <property type="component" value="Unassembled WGS sequence"/>
</dbReference>
<dbReference type="InterPro" id="IPR036770">
    <property type="entry name" value="Ankyrin_rpt-contain_sf"/>
</dbReference>
<feature type="repeat" description="ANK" evidence="3">
    <location>
        <begin position="864"/>
        <end position="896"/>
    </location>
</feature>
<keyword evidence="2 3" id="KW-0040">ANK repeat</keyword>
<evidence type="ECO:0000256" key="3">
    <source>
        <dbReference type="PROSITE-ProRule" id="PRU00023"/>
    </source>
</evidence>
<dbReference type="EMBL" id="SKBQ01000027">
    <property type="protein sequence ID" value="TPX14653.1"/>
    <property type="molecule type" value="Genomic_DNA"/>
</dbReference>
<dbReference type="PANTHER" id="PTHR24123">
    <property type="entry name" value="ANKYRIN REPEAT-CONTAINING"/>
    <property type="match status" value="1"/>
</dbReference>
<comment type="caution">
    <text evidence="5">The sequence shown here is derived from an EMBL/GenBank/DDBJ whole genome shotgun (WGS) entry which is preliminary data.</text>
</comment>
<accession>A0A507B491</accession>
<evidence type="ECO:0000313" key="5">
    <source>
        <dbReference type="EMBL" id="TPX14653.1"/>
    </source>
</evidence>
<evidence type="ECO:0000256" key="1">
    <source>
        <dbReference type="ARBA" id="ARBA00022737"/>
    </source>
</evidence>
<feature type="domain" description="Clr5" evidence="4">
    <location>
        <begin position="13"/>
        <end position="61"/>
    </location>
</feature>
<name>A0A507B491_9PEZI</name>
<dbReference type="STRING" id="1093900.A0A507B491"/>
<dbReference type="InterPro" id="IPR051165">
    <property type="entry name" value="Multifunctional_ANK_Repeat"/>
</dbReference>
<organism evidence="5 6">
    <name type="scientific">Thyridium curvatum</name>
    <dbReference type="NCBI Taxonomy" id="1093900"/>
    <lineage>
        <taxon>Eukaryota</taxon>
        <taxon>Fungi</taxon>
        <taxon>Dikarya</taxon>
        <taxon>Ascomycota</taxon>
        <taxon>Pezizomycotina</taxon>
        <taxon>Sordariomycetes</taxon>
        <taxon>Sordariomycetidae</taxon>
        <taxon>Thyridiales</taxon>
        <taxon>Thyridiaceae</taxon>
        <taxon>Thyridium</taxon>
    </lineage>
</organism>
<proteinExistence type="predicted"/>
<dbReference type="PANTHER" id="PTHR24123:SF33">
    <property type="entry name" value="PROTEIN HOS4"/>
    <property type="match status" value="1"/>
</dbReference>
<dbReference type="InterPro" id="IPR002110">
    <property type="entry name" value="Ankyrin_rpt"/>
</dbReference>
<evidence type="ECO:0000256" key="2">
    <source>
        <dbReference type="ARBA" id="ARBA00023043"/>
    </source>
</evidence>
<reference evidence="5 6" key="1">
    <citation type="submission" date="2019-06" db="EMBL/GenBank/DDBJ databases">
        <title>Draft genome sequence of the filamentous fungus Phialemoniopsis curvata isolated from diesel fuel.</title>
        <authorList>
            <person name="Varaljay V.A."/>
            <person name="Lyon W.J."/>
            <person name="Crouch A.L."/>
            <person name="Drake C.E."/>
            <person name="Hollomon J.M."/>
            <person name="Nadeau L.J."/>
            <person name="Nunn H.S."/>
            <person name="Stevenson B.S."/>
            <person name="Bojanowski C.L."/>
            <person name="Crookes-Goodson W.J."/>
        </authorList>
    </citation>
    <scope>NUCLEOTIDE SEQUENCE [LARGE SCALE GENOMIC DNA]</scope>
    <source>
        <strain evidence="5 6">D216</strain>
    </source>
</reference>
<gene>
    <name evidence="5" type="ORF">E0L32_005345</name>
</gene>
<protein>
    <recommendedName>
        <fullName evidence="4">Clr5 domain-containing protein</fullName>
    </recommendedName>
</protein>
<dbReference type="PROSITE" id="PS50088">
    <property type="entry name" value="ANK_REPEAT"/>
    <property type="match status" value="2"/>
</dbReference>
<dbReference type="InParanoid" id="A0A507B491"/>
<dbReference type="RefSeq" id="XP_030996364.1">
    <property type="nucleotide sequence ID" value="XM_031139856.1"/>
</dbReference>
<evidence type="ECO:0000313" key="6">
    <source>
        <dbReference type="Proteomes" id="UP000319257"/>
    </source>
</evidence>
<feature type="repeat" description="ANK" evidence="3">
    <location>
        <begin position="899"/>
        <end position="925"/>
    </location>
</feature>
<dbReference type="OrthoDB" id="539213at2759"/>
<evidence type="ECO:0000259" key="4">
    <source>
        <dbReference type="Pfam" id="PF14420"/>
    </source>
</evidence>
<dbReference type="Pfam" id="PF12796">
    <property type="entry name" value="Ank_2"/>
    <property type="match status" value="2"/>
</dbReference>
<sequence length="1187" mass="134032">MSRKFTPREEGQKLDELQEEIVRLYKSGTLKTMMAAINSEHKLNASEAQFRTRLDRWHVKKNVTKSDAAAWKRVIPMLPELQHSDNEVAVTYRNNAYSLHQAQRISARVDPPKLVNTIALQDFRSFNRSPTRLHDITRGSPGEIPSLVQSYNVHDIFLKRYGAPWPSELIISTPMLQKVHCLADCLSWYRKQLLTRPPHLMGDLLLAMPHPHKDPKKHIDGMKALVRYSDDDQQEIASLLLRIMAFAIANNISDAIPNDGILYNLIRKVRDAKTWMTRLFALRDPFSQCLSNALFLSAFRLHDTTMTRICLRAGANGAQAILAPSPISELGLVSMPVYALIRKDLSLARLLLEEKAPWRASRSRVQKPIKTLLKSVIGCWLVEDAVWEFITESYPEYENEAWEVINDKPKFPREWFVVRKLLQSFPHMHCPVQWQPAALYWALVSDDSTSLAIIDQPVTLKDFEKCFYESAIRRAMSDAREQGIPEGQIVELVKNLISRGADPSFDRRPMDAAIEFKFWNIAGLLLDHGSSAAKAWDRIMEEGISKVPHTFLVRVYKPGQYTISRAIRNRENSALIRQLLNMNTDCELGCPQGDAYDSFLSVMHWTDYEHLDVILEAKPMLYDCQALMHAIRKTGSCLDSPRSGEVVERLLQNRPSGREPCANEGTALIFALCRNMGDTVNRMSQVGIYLHQDLKTQRLEYNHASTSSERSTPRELEFVSLSSYRCQGINDQHGLDILVMYASFEVVQSALDQGLQVAERHLDMAVDLGRADLLETLTNSQGADLTRREKFYLQRACQYGHLGLVQKLLDLGVEVDSNARMFKLNGGSYERTAFQSAVEGGQIAMVELLVDHHANVNEPAGQVRGATALQLAAGAGNLALARRLMDLHAAIDAPASPVCGRTALEAAAEQGRLPMVRFLLHSGVSTIGQYRRQYIRAVKFAVNEGHCAIEGLLRDHRPWSNEDYQLYRTETPRAYWTEFFLHEVAGTSYGSRIVDSDSFNDMYYFKDARSVRRRVATIRLRSALLGAVSPRLQDMADDQPETPAQPESMELGHGIIQYRDLYNSPRLGLGRSVLPSTIIYLDKDSSSLLDCYRRDAAQNCTGDRQNPAFDPLISGAEIAAASGEDHEMLDVMAENYYISHRTSEVLGSGSGEDFYCENCRMFRALCCCLDPSYSDGMDDVCMAFSLE</sequence>
<keyword evidence="6" id="KW-1185">Reference proteome</keyword>
<keyword evidence="1" id="KW-0677">Repeat</keyword>
<dbReference type="SUPFAM" id="SSF48403">
    <property type="entry name" value="Ankyrin repeat"/>
    <property type="match status" value="1"/>
</dbReference>
<dbReference type="Pfam" id="PF14420">
    <property type="entry name" value="Clr5"/>
    <property type="match status" value="1"/>
</dbReference>
<dbReference type="AlphaFoldDB" id="A0A507B491"/>